<evidence type="ECO:0000256" key="1">
    <source>
        <dbReference type="ARBA" id="ARBA00004571"/>
    </source>
</evidence>
<keyword evidence="5 9" id="KW-0798">TonB box</keyword>
<evidence type="ECO:0000313" key="13">
    <source>
        <dbReference type="EMBL" id="MUL27434.1"/>
    </source>
</evidence>
<keyword evidence="4 8" id="KW-0812">Transmembrane</keyword>
<evidence type="ECO:0000313" key="14">
    <source>
        <dbReference type="Proteomes" id="UP000482295"/>
    </source>
</evidence>
<keyword evidence="13" id="KW-0675">Receptor</keyword>
<feature type="domain" description="TonB-dependent receptor-like beta-barrel" evidence="11">
    <location>
        <begin position="506"/>
        <end position="815"/>
    </location>
</feature>
<dbReference type="Pfam" id="PF00593">
    <property type="entry name" value="TonB_dep_Rec_b-barrel"/>
    <property type="match status" value="1"/>
</dbReference>
<protein>
    <submittedName>
        <fullName evidence="13">TonB-dependent receptor</fullName>
    </submittedName>
</protein>
<dbReference type="Proteomes" id="UP000482295">
    <property type="component" value="Unassembled WGS sequence"/>
</dbReference>
<dbReference type="InterPro" id="IPR008969">
    <property type="entry name" value="CarboxyPept-like_regulatory"/>
</dbReference>
<dbReference type="NCBIfam" id="TIGR04057">
    <property type="entry name" value="SusC_RagA_signa"/>
    <property type="match status" value="1"/>
</dbReference>
<dbReference type="Pfam" id="PF13715">
    <property type="entry name" value="CarbopepD_reg_2"/>
    <property type="match status" value="1"/>
</dbReference>
<comment type="caution">
    <text evidence="13">The sequence shown here is derived from an EMBL/GenBank/DDBJ whole genome shotgun (WGS) entry which is preliminary data.</text>
</comment>
<dbReference type="InterPro" id="IPR036942">
    <property type="entry name" value="Beta-barrel_TonB_sf"/>
</dbReference>
<name>A0A7C9LA04_9BACT</name>
<dbReference type="InterPro" id="IPR000531">
    <property type="entry name" value="Beta-barrel_TonB"/>
</dbReference>
<dbReference type="FunFam" id="2.170.130.10:FF:000003">
    <property type="entry name" value="SusC/RagA family TonB-linked outer membrane protein"/>
    <property type="match status" value="1"/>
</dbReference>
<evidence type="ECO:0000256" key="3">
    <source>
        <dbReference type="ARBA" id="ARBA00022452"/>
    </source>
</evidence>
<keyword evidence="10" id="KW-0732">Signal</keyword>
<evidence type="ECO:0000256" key="5">
    <source>
        <dbReference type="ARBA" id="ARBA00023077"/>
    </source>
</evidence>
<keyword evidence="7 8" id="KW-0998">Cell outer membrane</keyword>
<dbReference type="InterPro" id="IPR012910">
    <property type="entry name" value="Plug_dom"/>
</dbReference>
<dbReference type="GO" id="GO:0009279">
    <property type="term" value="C:cell outer membrane"/>
    <property type="evidence" value="ECO:0007669"/>
    <property type="project" value="UniProtKB-SubCell"/>
</dbReference>
<organism evidence="13 14">
    <name type="scientific">Prevotella vespertina</name>
    <dbReference type="NCBI Taxonomy" id="2608404"/>
    <lineage>
        <taxon>Bacteria</taxon>
        <taxon>Pseudomonadati</taxon>
        <taxon>Bacteroidota</taxon>
        <taxon>Bacteroidia</taxon>
        <taxon>Bacteroidales</taxon>
        <taxon>Prevotellaceae</taxon>
        <taxon>Prevotella</taxon>
    </lineage>
</organism>
<comment type="similarity">
    <text evidence="8 9">Belongs to the TonB-dependent receptor family.</text>
</comment>
<dbReference type="InterPro" id="IPR023997">
    <property type="entry name" value="TonB-dep_OMP_SusC/RagA_CS"/>
</dbReference>
<evidence type="ECO:0000256" key="7">
    <source>
        <dbReference type="ARBA" id="ARBA00023237"/>
    </source>
</evidence>
<feature type="domain" description="TonB-dependent receptor plug" evidence="12">
    <location>
        <begin position="142"/>
        <end position="247"/>
    </location>
</feature>
<dbReference type="Gene3D" id="2.40.170.20">
    <property type="entry name" value="TonB-dependent receptor, beta-barrel domain"/>
    <property type="match status" value="1"/>
</dbReference>
<keyword evidence="6 8" id="KW-0472">Membrane</keyword>
<dbReference type="InterPro" id="IPR039426">
    <property type="entry name" value="TonB-dep_rcpt-like"/>
</dbReference>
<accession>A0A7C9LA04</accession>
<evidence type="ECO:0000256" key="10">
    <source>
        <dbReference type="SAM" id="SignalP"/>
    </source>
</evidence>
<dbReference type="PROSITE" id="PS52016">
    <property type="entry name" value="TONB_DEPENDENT_REC_3"/>
    <property type="match status" value="1"/>
</dbReference>
<keyword evidence="2 8" id="KW-0813">Transport</keyword>
<evidence type="ECO:0000259" key="12">
    <source>
        <dbReference type="Pfam" id="PF07715"/>
    </source>
</evidence>
<dbReference type="EMBL" id="VVIQ01000003">
    <property type="protein sequence ID" value="MUL27434.1"/>
    <property type="molecule type" value="Genomic_DNA"/>
</dbReference>
<keyword evidence="14" id="KW-1185">Reference proteome</keyword>
<gene>
    <name evidence="13" type="ORF">F0475_03735</name>
</gene>
<evidence type="ECO:0000259" key="11">
    <source>
        <dbReference type="Pfam" id="PF00593"/>
    </source>
</evidence>
<dbReference type="RefSeq" id="WP_155715439.1">
    <property type="nucleotide sequence ID" value="NZ_VVIQ01000003.1"/>
</dbReference>
<keyword evidence="3 8" id="KW-1134">Transmembrane beta strand</keyword>
<reference evidence="13 14" key="1">
    <citation type="submission" date="2019-09" db="EMBL/GenBank/DDBJ databases">
        <title>Prevotella A2879 sp. nov., isolated from an abscess of a patient.</title>
        <authorList>
            <person name="Buhl M."/>
            <person name="Oberhettinger P."/>
        </authorList>
    </citation>
    <scope>NUCLEOTIDE SEQUENCE [LARGE SCALE GENOMIC DNA]</scope>
    <source>
        <strain evidence="13 14">A2879</strain>
    </source>
</reference>
<sequence>MRKTKNDLKSARRGERLFMVSLFATSCCMLPMISLASPADNAVMVVQQKSNVIHGMVMDNNGEAIIGAYVVKKGERSGAVTDVDGKFTIDATDGTELVVSYVGFQSKTFVVKAGKADYSITLEADNKVLDDVVVVGYGTQKKVNLTGSIATVSADKLVNRTGSDVSNMLTGLMPGVTIIQNSSMPGADQGILRVRGLGTMGNSSAMVIVDGVESSLSAVNPNDIENISVLKDAAASAIYGVRAANGVVLITTKHGQKGRTTVTYDGYVGWQQATRMPKYVGSYDYAKLMNLAYKNDGQAAPYSDSALQKFKDGSDPDRYPNSDWLGALLSEKGFFHNHHVGIKGGGDRVVYSLAMNYFDKDGLIYNTNYKKFNILTNLDAQINKRVKLSTNLSLYRSKQTSPAEGVSNLMHYAFREAPTTAIQYANGHYPLFKNEHNSVASARMGGTSTNVVTSVQGNLGLTVDIVDGLKFRGIAASSFSLSDNPVHSMSMPFYGINAGGESLVKTTQSYISEYDIKYFETNLQAYLDYNKTFGKHSISGLLGLSQIYQQTRYLYAMRKNLPNSLSQLSAGEVKGQSTDGNEVEYALRSAFGRLNYVYADKYLFEANLRYDGTSRFPKNKRFGAFPSFSLGWRVSEEAFMQSTHSWLNNLKLRLSWGLLGNQETVNSDGSVNYYPYQNTYSYGYDYSYNDQLQSGISISSRMANPNITWEKTAQWNFGIDATLFSNRLNFTLDVFRKDTRDILLQLPVPGILGVDPPMQNAGKVRNTGFELQTSYNNHVGDFVYSITGNFSYVHNKIVDLSGGDVPGQSVGDPLWAYYGYVCDGIFRSQQEITNHVRQSMGDPVPGDLKYRNLNDDDKVDSNDRKILGSYFPKINYGININLQYKGFDLSAVLQGAADVKGLPVPEIRYAFYNGGKVTNKYLDSWIEDNPNASMPRLSMTDKKNRLISSFWVQDASYLKMRNIQLGYTLPAKLMSKYGVSRMRIYGSIDNLFTISSFDSVDPELVSGSYYPLTRNYTIGLNITF</sequence>
<dbReference type="InterPro" id="IPR023996">
    <property type="entry name" value="TonB-dep_OMP_SusC/RagA"/>
</dbReference>
<comment type="subcellular location">
    <subcellularLocation>
        <location evidence="1 8">Cell outer membrane</location>
        <topology evidence="1 8">Multi-pass membrane protein</topology>
    </subcellularLocation>
</comment>
<dbReference type="Gene3D" id="2.60.40.1120">
    <property type="entry name" value="Carboxypeptidase-like, regulatory domain"/>
    <property type="match status" value="1"/>
</dbReference>
<evidence type="ECO:0000256" key="8">
    <source>
        <dbReference type="PROSITE-ProRule" id="PRU01360"/>
    </source>
</evidence>
<dbReference type="AlphaFoldDB" id="A0A7C9LA04"/>
<dbReference type="NCBIfam" id="TIGR04056">
    <property type="entry name" value="OMP_RagA_SusC"/>
    <property type="match status" value="1"/>
</dbReference>
<dbReference type="SUPFAM" id="SSF49464">
    <property type="entry name" value="Carboxypeptidase regulatory domain-like"/>
    <property type="match status" value="1"/>
</dbReference>
<evidence type="ECO:0000256" key="4">
    <source>
        <dbReference type="ARBA" id="ARBA00022692"/>
    </source>
</evidence>
<evidence type="ECO:0000256" key="6">
    <source>
        <dbReference type="ARBA" id="ARBA00023136"/>
    </source>
</evidence>
<dbReference type="Pfam" id="PF07715">
    <property type="entry name" value="Plug"/>
    <property type="match status" value="1"/>
</dbReference>
<dbReference type="SUPFAM" id="SSF56935">
    <property type="entry name" value="Porins"/>
    <property type="match status" value="1"/>
</dbReference>
<dbReference type="PROSITE" id="PS51257">
    <property type="entry name" value="PROKAR_LIPOPROTEIN"/>
    <property type="match status" value="1"/>
</dbReference>
<dbReference type="InterPro" id="IPR037066">
    <property type="entry name" value="Plug_dom_sf"/>
</dbReference>
<feature type="signal peptide" evidence="10">
    <location>
        <begin position="1"/>
        <end position="36"/>
    </location>
</feature>
<feature type="chain" id="PRO_5028953309" evidence="10">
    <location>
        <begin position="37"/>
        <end position="1024"/>
    </location>
</feature>
<evidence type="ECO:0000256" key="9">
    <source>
        <dbReference type="RuleBase" id="RU003357"/>
    </source>
</evidence>
<proteinExistence type="inferred from homology"/>
<evidence type="ECO:0000256" key="2">
    <source>
        <dbReference type="ARBA" id="ARBA00022448"/>
    </source>
</evidence>
<dbReference type="Gene3D" id="2.170.130.10">
    <property type="entry name" value="TonB-dependent receptor, plug domain"/>
    <property type="match status" value="1"/>
</dbReference>